<keyword evidence="2" id="KW-1003">Cell membrane</keyword>
<keyword evidence="4 7" id="KW-1133">Transmembrane helix</keyword>
<feature type="transmembrane region" description="Helical" evidence="7">
    <location>
        <begin position="358"/>
        <end position="379"/>
    </location>
</feature>
<feature type="domain" description="ABC3 transporter permease C-terminal" evidence="8">
    <location>
        <begin position="271"/>
        <end position="392"/>
    </location>
</feature>
<comment type="caution">
    <text evidence="10">The sequence shown here is derived from an EMBL/GenBank/DDBJ whole genome shotgun (WGS) entry which is preliminary data.</text>
</comment>
<feature type="transmembrane region" description="Helical" evidence="7">
    <location>
        <begin position="575"/>
        <end position="596"/>
    </location>
</feature>
<accession>A0ABN2FG14</accession>
<comment type="similarity">
    <text evidence="6">Belongs to the ABC-4 integral membrane protein family.</text>
</comment>
<dbReference type="Pfam" id="PF12704">
    <property type="entry name" value="MacB_PCD"/>
    <property type="match status" value="2"/>
</dbReference>
<name>A0ABN2FG14_9ACTN</name>
<feature type="transmembrane region" description="Helical" evidence="7">
    <location>
        <begin position="510"/>
        <end position="532"/>
    </location>
</feature>
<evidence type="ECO:0000256" key="7">
    <source>
        <dbReference type="SAM" id="Phobius"/>
    </source>
</evidence>
<keyword evidence="5 7" id="KW-0472">Membrane</keyword>
<keyword evidence="11" id="KW-1185">Reference proteome</keyword>
<organism evidence="10 11">
    <name type="scientific">Kribbella alba</name>
    <dbReference type="NCBI Taxonomy" id="190197"/>
    <lineage>
        <taxon>Bacteria</taxon>
        <taxon>Bacillati</taxon>
        <taxon>Actinomycetota</taxon>
        <taxon>Actinomycetes</taxon>
        <taxon>Propionibacteriales</taxon>
        <taxon>Kribbellaceae</taxon>
        <taxon>Kribbella</taxon>
    </lineage>
</organism>
<feature type="transmembrane region" description="Helical" evidence="7">
    <location>
        <begin position="802"/>
        <end position="827"/>
    </location>
</feature>
<feature type="transmembrane region" description="Helical" evidence="7">
    <location>
        <begin position="854"/>
        <end position="878"/>
    </location>
</feature>
<evidence type="ECO:0008006" key="12">
    <source>
        <dbReference type="Google" id="ProtNLM"/>
    </source>
</evidence>
<dbReference type="Pfam" id="PF02687">
    <property type="entry name" value="FtsX"/>
    <property type="match status" value="2"/>
</dbReference>
<evidence type="ECO:0000256" key="1">
    <source>
        <dbReference type="ARBA" id="ARBA00004651"/>
    </source>
</evidence>
<feature type="transmembrane region" description="Helical" evidence="7">
    <location>
        <begin position="312"/>
        <end position="338"/>
    </location>
</feature>
<comment type="subcellular location">
    <subcellularLocation>
        <location evidence="1">Cell membrane</location>
        <topology evidence="1">Multi-pass membrane protein</topology>
    </subcellularLocation>
</comment>
<reference evidence="10 11" key="1">
    <citation type="journal article" date="2019" name="Int. J. Syst. Evol. Microbiol.">
        <title>The Global Catalogue of Microorganisms (GCM) 10K type strain sequencing project: providing services to taxonomists for standard genome sequencing and annotation.</title>
        <authorList>
            <consortium name="The Broad Institute Genomics Platform"/>
            <consortium name="The Broad Institute Genome Sequencing Center for Infectious Disease"/>
            <person name="Wu L."/>
            <person name="Ma J."/>
        </authorList>
    </citation>
    <scope>NUCLEOTIDE SEQUENCE [LARGE SCALE GENOMIC DNA]</scope>
    <source>
        <strain evidence="10 11">JCM 14306</strain>
    </source>
</reference>
<dbReference type="EMBL" id="BAAANE010000007">
    <property type="protein sequence ID" value="GAA1643661.1"/>
    <property type="molecule type" value="Genomic_DNA"/>
</dbReference>
<sequence length="926" mass="96625">MIRFALRGLLGRKLRTALTAIGVVLGVALVSGTYVLTDSITSAFDSIFSENYKNTDAAITGKPAFDLSDDGTGRAPAFNESLLASVRTLPEVGAADGAVSGEAQLIGKDGKAIVFGGAPNLGFSVNPKFPQFNSLALVDGAWPAADEVVIDTKSAKEKGFAVGDTIGVQARDAAQRMRISGLVDFGAVSSIGGATLAGFELPTAQRLFDKPGKLDQILIAAKSGSSPEQAIAAVQKILPPGTQVRSADDQASKDAEGTTGFLNFFRTFLLVFGGIALFVGSFVIANSLSITIAQRTREFATLRTLGASRRQVLGSVVLEALVTGVVSAIVGLFLGLGIATGLFKLFDTFGLTLPNNGLVFRTRTVVVALLVGVLVTLLASLRPAWRATRVPPIAAVREGATLAPGRFHRFRPLGAALLAIAGVALVVVGLFVNGLSTSTVLASLAVGVLLIFVGIALFAARLVRPLAAASDPVARWSVFVLTVLVWPFFSLPYWLLRRGFWGPGSAGSRAAGFVLGAVLNPVLLVIVVLMALRHRVSSWQPEWPADFPSVFAEGSAVQIGGQNSKRDPSRTASTAAALMIGLALVTLVATLGAGIIRPFEDAVDRIFSGDYAITAQNNFSPLPPTVAAAVATVPGVSSISSVRGGQGRAFDETIPITAVDAQAPAVLAFDWKSGSQAALGELGADGAIVDADYADKHGLQLGSSVPLQTVVGKTLDLKVRGIFKPPAGGSPFGNITISTSAFDATNPQPQNIYSFLSVQGGVTPANTAALSAALTDFPNAKPQTREEFKKAQSDGIKGLLNVLYVLLALSVIVSLFGIVNTLVLTVFERTRELGMLRAIGLTRRQVKRMIRHESVITALIGAVIGIVLGLGLALLLAARLDEVSFAVPTTQLILFAVVAVVVGIFAAIWPARRAARLNPLEALQYE</sequence>
<feature type="transmembrane region" description="Helical" evidence="7">
    <location>
        <begin position="890"/>
        <end position="909"/>
    </location>
</feature>
<evidence type="ECO:0000256" key="2">
    <source>
        <dbReference type="ARBA" id="ARBA00022475"/>
    </source>
</evidence>
<keyword evidence="3 7" id="KW-0812">Transmembrane</keyword>
<evidence type="ECO:0000259" key="8">
    <source>
        <dbReference type="Pfam" id="PF02687"/>
    </source>
</evidence>
<evidence type="ECO:0000256" key="5">
    <source>
        <dbReference type="ARBA" id="ARBA00023136"/>
    </source>
</evidence>
<feature type="transmembrane region" description="Helical" evidence="7">
    <location>
        <begin position="268"/>
        <end position="292"/>
    </location>
</feature>
<proteinExistence type="inferred from homology"/>
<feature type="domain" description="MacB-like periplasmic core" evidence="9">
    <location>
        <begin position="16"/>
        <end position="236"/>
    </location>
</feature>
<dbReference type="RefSeq" id="WP_344112922.1">
    <property type="nucleotide sequence ID" value="NZ_BAAANE010000007.1"/>
</dbReference>
<dbReference type="InterPro" id="IPR003838">
    <property type="entry name" value="ABC3_permease_C"/>
</dbReference>
<evidence type="ECO:0000313" key="10">
    <source>
        <dbReference type="EMBL" id="GAA1643661.1"/>
    </source>
</evidence>
<dbReference type="InterPro" id="IPR050250">
    <property type="entry name" value="Macrolide_Exporter_MacB"/>
</dbReference>
<feature type="transmembrane region" description="Helical" evidence="7">
    <location>
        <begin position="413"/>
        <end position="435"/>
    </location>
</feature>
<feature type="domain" description="MacB-like periplasmic core" evidence="9">
    <location>
        <begin position="571"/>
        <end position="768"/>
    </location>
</feature>
<feature type="transmembrane region" description="Helical" evidence="7">
    <location>
        <begin position="475"/>
        <end position="495"/>
    </location>
</feature>
<evidence type="ECO:0000256" key="3">
    <source>
        <dbReference type="ARBA" id="ARBA00022692"/>
    </source>
</evidence>
<dbReference type="InterPro" id="IPR025857">
    <property type="entry name" value="MacB_PCD"/>
</dbReference>
<feature type="transmembrane region" description="Helical" evidence="7">
    <location>
        <begin position="441"/>
        <end position="463"/>
    </location>
</feature>
<feature type="domain" description="ABC3 transporter permease C-terminal" evidence="8">
    <location>
        <begin position="805"/>
        <end position="919"/>
    </location>
</feature>
<protein>
    <recommendedName>
        <fullName evidence="12">ABC transport system permease protein</fullName>
    </recommendedName>
</protein>
<dbReference type="Proteomes" id="UP001501319">
    <property type="component" value="Unassembled WGS sequence"/>
</dbReference>
<evidence type="ECO:0000313" key="11">
    <source>
        <dbReference type="Proteomes" id="UP001501319"/>
    </source>
</evidence>
<gene>
    <name evidence="10" type="ORF">GCM10009744_37510</name>
</gene>
<evidence type="ECO:0000259" key="9">
    <source>
        <dbReference type="Pfam" id="PF12704"/>
    </source>
</evidence>
<dbReference type="PANTHER" id="PTHR30572">
    <property type="entry name" value="MEMBRANE COMPONENT OF TRANSPORTER-RELATED"/>
    <property type="match status" value="1"/>
</dbReference>
<evidence type="ECO:0000256" key="4">
    <source>
        <dbReference type="ARBA" id="ARBA00022989"/>
    </source>
</evidence>
<dbReference type="PANTHER" id="PTHR30572:SF4">
    <property type="entry name" value="ABC TRANSPORTER PERMEASE YTRF"/>
    <property type="match status" value="1"/>
</dbReference>
<evidence type="ECO:0000256" key="6">
    <source>
        <dbReference type="ARBA" id="ARBA00038076"/>
    </source>
</evidence>